<protein>
    <submittedName>
        <fullName evidence="2">EpsI family protein</fullName>
    </submittedName>
</protein>
<comment type="caution">
    <text evidence="2">The sequence shown here is derived from an EMBL/GenBank/DDBJ whole genome shotgun (WGS) entry which is preliminary data.</text>
</comment>
<dbReference type="Proteomes" id="UP000282837">
    <property type="component" value="Unassembled WGS sequence"/>
</dbReference>
<gene>
    <name evidence="2" type="primary">epsI</name>
    <name evidence="2" type="ORF">EOE18_11035</name>
</gene>
<sequence length="249" mass="27245">MRVCALSMDALSKGRTPMDRRDFLIAGACAAALGGAQALKPRRMVNLLDGPELDPVIPRKFGRWTTDFDTEIVAPKVPGSLEDKLYSEIVSHTFRDTAGKLPSVMLLIAYGRSQSDLLQLHRPESCYPAVGFSISNRKLIDMSLPKGQNLPAVEMTATAGDRVEDIVYWSRLGEFFPQTAGQQRRDRLKAAMQGYVGDGALVRASTLRGADNNTPYFPALQSFFGDLVQGMPNAQRKVLIGTDRAKALA</sequence>
<evidence type="ECO:0000313" key="2">
    <source>
        <dbReference type="EMBL" id="RVU04682.1"/>
    </source>
</evidence>
<evidence type="ECO:0000313" key="3">
    <source>
        <dbReference type="Proteomes" id="UP000282837"/>
    </source>
</evidence>
<dbReference type="OrthoDB" id="8208147at2"/>
<keyword evidence="3" id="KW-1185">Reference proteome</keyword>
<dbReference type="InterPro" id="IPR054654">
    <property type="entry name" value="EpsI_type_V_pred"/>
</dbReference>
<organism evidence="2 3">
    <name type="scientific">Novosphingobium umbonatum</name>
    <dbReference type="NCBI Taxonomy" id="1908524"/>
    <lineage>
        <taxon>Bacteria</taxon>
        <taxon>Pseudomonadati</taxon>
        <taxon>Pseudomonadota</taxon>
        <taxon>Alphaproteobacteria</taxon>
        <taxon>Sphingomonadales</taxon>
        <taxon>Sphingomonadaceae</taxon>
        <taxon>Novosphingobium</taxon>
    </lineage>
</organism>
<dbReference type="EMBL" id="SACO01000007">
    <property type="protein sequence ID" value="RVU04682.1"/>
    <property type="molecule type" value="Genomic_DNA"/>
</dbReference>
<accession>A0A437N451</accession>
<dbReference type="InterPro" id="IPR014263">
    <property type="entry name" value="Methanolan_biosynth_EpsI"/>
</dbReference>
<dbReference type="Pfam" id="PF11984">
    <property type="entry name" value="DUF3485"/>
    <property type="match status" value="1"/>
</dbReference>
<evidence type="ECO:0000259" key="1">
    <source>
        <dbReference type="Pfam" id="PF11984"/>
    </source>
</evidence>
<name>A0A437N451_9SPHN</name>
<dbReference type="NCBIfam" id="NF045608">
    <property type="entry name" value="EpsI_type_V"/>
    <property type="match status" value="1"/>
</dbReference>
<dbReference type="NCBIfam" id="TIGR02914">
    <property type="entry name" value="EpsI_fam"/>
    <property type="match status" value="1"/>
</dbReference>
<feature type="domain" description="Methanolan biosynthesis EpsI" evidence="1">
    <location>
        <begin position="24"/>
        <end position="231"/>
    </location>
</feature>
<reference evidence="2 3" key="1">
    <citation type="submission" date="2019-01" db="EMBL/GenBank/DDBJ databases">
        <authorList>
            <person name="Chen W.-M."/>
        </authorList>
    </citation>
    <scope>NUCLEOTIDE SEQUENCE [LARGE SCALE GENOMIC DNA]</scope>
    <source>
        <strain evidence="2 3">FSY-9</strain>
    </source>
</reference>
<proteinExistence type="predicted"/>
<dbReference type="AlphaFoldDB" id="A0A437N451"/>